<feature type="chain" id="PRO_5041408751" evidence="1">
    <location>
        <begin position="17"/>
        <end position="548"/>
    </location>
</feature>
<dbReference type="GO" id="GO:0016279">
    <property type="term" value="F:protein-lysine N-methyltransferase activity"/>
    <property type="evidence" value="ECO:0007669"/>
    <property type="project" value="TreeGrafter"/>
</dbReference>
<comment type="caution">
    <text evidence="2">The sequence shown here is derived from an EMBL/GenBank/DDBJ whole genome shotgun (WGS) entry which is preliminary data.</text>
</comment>
<evidence type="ECO:0000313" key="3">
    <source>
        <dbReference type="Proteomes" id="UP001178507"/>
    </source>
</evidence>
<evidence type="ECO:0000256" key="1">
    <source>
        <dbReference type="SAM" id="SignalP"/>
    </source>
</evidence>
<accession>A0AA36MQI9</accession>
<dbReference type="Proteomes" id="UP001178507">
    <property type="component" value="Unassembled WGS sequence"/>
</dbReference>
<name>A0AA36MQI9_9DINO</name>
<dbReference type="EMBL" id="CAUJNA010000333">
    <property type="protein sequence ID" value="CAJ1375602.1"/>
    <property type="molecule type" value="Genomic_DNA"/>
</dbReference>
<dbReference type="SUPFAM" id="SSF82199">
    <property type="entry name" value="SET domain"/>
    <property type="match status" value="1"/>
</dbReference>
<evidence type="ECO:0000313" key="2">
    <source>
        <dbReference type="EMBL" id="CAJ1375602.1"/>
    </source>
</evidence>
<protein>
    <submittedName>
        <fullName evidence="2">Uncharacterized protein</fullName>
    </submittedName>
</protein>
<dbReference type="InterPro" id="IPR050600">
    <property type="entry name" value="SETD3_SETD6_MTase"/>
</dbReference>
<feature type="signal peptide" evidence="1">
    <location>
        <begin position="1"/>
        <end position="16"/>
    </location>
</feature>
<proteinExistence type="predicted"/>
<organism evidence="2 3">
    <name type="scientific">Effrenium voratum</name>
    <dbReference type="NCBI Taxonomy" id="2562239"/>
    <lineage>
        <taxon>Eukaryota</taxon>
        <taxon>Sar</taxon>
        <taxon>Alveolata</taxon>
        <taxon>Dinophyceae</taxon>
        <taxon>Suessiales</taxon>
        <taxon>Symbiodiniaceae</taxon>
        <taxon>Effrenium</taxon>
    </lineage>
</organism>
<sequence length="548" mass="63269">MARLLLLCVLPWPLFGQPDAREEACSSSKAQEFWAEMRRQGLQLNIQRKMVGGNRTAMVLRDDVFYGRAIMKIPRQALLTLETGRSPKLKEELTRLLFEDKKLQKEFNITSEDHIHLLSLAYTLIAERRNPESVFVDWLNATRNEQVFALQLTHRQQKVLVGTSVEEAVEEMASRRDLIQQAASNLTFFKKKPVSLDEASWALAVIMRHGRVVHPYQDQRDVRDPRMYIFPLRELLEVAMHANPGVAIGFQEEIIIEGKREEDVVLQIARRDMPKGEEIFVWPGRLSSSEMIARHGFSLTENPIGIGRNVTQPPSWTDSKNSKSRKEYDLYNCSTLESFELRFNREGYPMRSFVRCYRISWFIGNGWYSPALKNRMRDLNKWPPPEKYTKSDWLAWTQADAEVNRAIMDYCQYMRQRLKDVCWQEAGQRQQNVYSAQGRAMSSSRCCLLLPQQCSLNFRRLWTPTPRMTSGTQKILLTRFCGRCALKSLARSRTALPWQRRSGCSGQSSRLESCLGSSGPCCMKQLHGAKAEFMVMDPICEETAGHYA</sequence>
<gene>
    <name evidence="2" type="ORF">EVOR1521_LOCUS4844</name>
</gene>
<dbReference type="AlphaFoldDB" id="A0AA36MQI9"/>
<dbReference type="InterPro" id="IPR046341">
    <property type="entry name" value="SET_dom_sf"/>
</dbReference>
<dbReference type="Gene3D" id="3.90.1410.10">
    <property type="entry name" value="set domain protein methyltransferase, domain 1"/>
    <property type="match status" value="1"/>
</dbReference>
<reference evidence="2" key="1">
    <citation type="submission" date="2023-08" db="EMBL/GenBank/DDBJ databases">
        <authorList>
            <person name="Chen Y."/>
            <person name="Shah S."/>
            <person name="Dougan E. K."/>
            <person name="Thang M."/>
            <person name="Chan C."/>
        </authorList>
    </citation>
    <scope>NUCLEOTIDE SEQUENCE</scope>
</reference>
<keyword evidence="1" id="KW-0732">Signal</keyword>
<dbReference type="PANTHER" id="PTHR13271">
    <property type="entry name" value="UNCHARACTERIZED PUTATIVE METHYLTRANSFERASE"/>
    <property type="match status" value="1"/>
</dbReference>
<keyword evidence="3" id="KW-1185">Reference proteome</keyword>